<comment type="caution">
    <text evidence="2">The sequence shown here is derived from an EMBL/GenBank/DDBJ whole genome shotgun (WGS) entry which is preliminary data.</text>
</comment>
<evidence type="ECO:0000313" key="2">
    <source>
        <dbReference type="EMBL" id="GMN50804.1"/>
    </source>
</evidence>
<evidence type="ECO:0000313" key="3">
    <source>
        <dbReference type="Proteomes" id="UP001187192"/>
    </source>
</evidence>
<sequence>MQTCRSCPQEGPPPGQSRSRRRDEGFKGLEEGLACPIELRSGWRRGFVEGILILPRLMELARIQSAQLPRENATQANFEVDKYD</sequence>
<proteinExistence type="predicted"/>
<accession>A0AA88A7M3</accession>
<dbReference type="Proteomes" id="UP001187192">
    <property type="component" value="Unassembled WGS sequence"/>
</dbReference>
<evidence type="ECO:0000256" key="1">
    <source>
        <dbReference type="SAM" id="MobiDB-lite"/>
    </source>
</evidence>
<protein>
    <submittedName>
        <fullName evidence="2">Uncharacterized protein</fullName>
    </submittedName>
</protein>
<reference evidence="2" key="1">
    <citation type="submission" date="2023-07" db="EMBL/GenBank/DDBJ databases">
        <title>draft genome sequence of fig (Ficus carica).</title>
        <authorList>
            <person name="Takahashi T."/>
            <person name="Nishimura K."/>
        </authorList>
    </citation>
    <scope>NUCLEOTIDE SEQUENCE</scope>
</reference>
<feature type="region of interest" description="Disordered" evidence="1">
    <location>
        <begin position="1"/>
        <end position="25"/>
    </location>
</feature>
<dbReference type="EMBL" id="BTGU01000035">
    <property type="protein sequence ID" value="GMN50804.1"/>
    <property type="molecule type" value="Genomic_DNA"/>
</dbReference>
<name>A0AA88A7M3_FICCA</name>
<keyword evidence="3" id="KW-1185">Reference proteome</keyword>
<organism evidence="2 3">
    <name type="scientific">Ficus carica</name>
    <name type="common">Common fig</name>
    <dbReference type="NCBI Taxonomy" id="3494"/>
    <lineage>
        <taxon>Eukaryota</taxon>
        <taxon>Viridiplantae</taxon>
        <taxon>Streptophyta</taxon>
        <taxon>Embryophyta</taxon>
        <taxon>Tracheophyta</taxon>
        <taxon>Spermatophyta</taxon>
        <taxon>Magnoliopsida</taxon>
        <taxon>eudicotyledons</taxon>
        <taxon>Gunneridae</taxon>
        <taxon>Pentapetalae</taxon>
        <taxon>rosids</taxon>
        <taxon>fabids</taxon>
        <taxon>Rosales</taxon>
        <taxon>Moraceae</taxon>
        <taxon>Ficeae</taxon>
        <taxon>Ficus</taxon>
    </lineage>
</organism>
<dbReference type="AlphaFoldDB" id="A0AA88A7M3"/>
<gene>
    <name evidence="2" type="ORF">TIFTF001_019953</name>
</gene>